<dbReference type="Gene3D" id="3.40.50.720">
    <property type="entry name" value="NAD(P)-binding Rossmann-like Domain"/>
    <property type="match status" value="1"/>
</dbReference>
<evidence type="ECO:0000313" key="2">
    <source>
        <dbReference type="EMBL" id="GEE00097.1"/>
    </source>
</evidence>
<reference evidence="3" key="1">
    <citation type="submission" date="2019-06" db="EMBL/GenBank/DDBJ databases">
        <title>Gordonia isolated from sludge of a wastewater treatment plant.</title>
        <authorList>
            <person name="Tamura T."/>
            <person name="Aoyama K."/>
            <person name="Kang Y."/>
            <person name="Saito S."/>
            <person name="Akiyama N."/>
            <person name="Yazawa K."/>
            <person name="Gonoi T."/>
            <person name="Mikami Y."/>
        </authorList>
    </citation>
    <scope>NUCLEOTIDE SEQUENCE [LARGE SCALE GENOMIC DNA]</scope>
    <source>
        <strain evidence="3">NBRC 107696</strain>
    </source>
</reference>
<name>A0A7I9V4E1_9ACTN</name>
<dbReference type="PANTHER" id="PTHR15020:SF50">
    <property type="entry name" value="UPF0659 PROTEIN YMR090W"/>
    <property type="match status" value="1"/>
</dbReference>
<dbReference type="Proteomes" id="UP000444960">
    <property type="component" value="Unassembled WGS sequence"/>
</dbReference>
<evidence type="ECO:0000259" key="1">
    <source>
        <dbReference type="Pfam" id="PF13460"/>
    </source>
</evidence>
<sequence>MRGIQYGGFMADIIIIGGHGKIARLLAPLLTERGDNVTSVIRKPDQADAVAQTGATPLVFDVENSSRAEIAAALAGFDAVVWSAGAGGGDPERTYAVDRDAAIRTIDAAADADVPRFVMVSYLGANTDHGVPEDDSFFPYAEAKAAADVALRESDLDWTVLMPGALTLDEPSGTIDPAAIRASNLPGTSRANVALVAAAALADSASIGKNVPFTDGSVPIPVALAAL</sequence>
<protein>
    <submittedName>
        <fullName evidence="2">NAD-dependent dehydratase</fullName>
    </submittedName>
</protein>
<dbReference type="EMBL" id="BJOV01000002">
    <property type="protein sequence ID" value="GEE00097.1"/>
    <property type="molecule type" value="Genomic_DNA"/>
</dbReference>
<keyword evidence="3" id="KW-1185">Reference proteome</keyword>
<dbReference type="InterPro" id="IPR036291">
    <property type="entry name" value="NAD(P)-bd_dom_sf"/>
</dbReference>
<dbReference type="InterPro" id="IPR016040">
    <property type="entry name" value="NAD(P)-bd_dom"/>
</dbReference>
<evidence type="ECO:0000313" key="3">
    <source>
        <dbReference type="Proteomes" id="UP000444960"/>
    </source>
</evidence>
<dbReference type="AlphaFoldDB" id="A0A7I9V4E1"/>
<dbReference type="Pfam" id="PF13460">
    <property type="entry name" value="NAD_binding_10"/>
    <property type="match status" value="1"/>
</dbReference>
<accession>A0A7I9V4E1</accession>
<organism evidence="2 3">
    <name type="scientific">Gordonia spumicola</name>
    <dbReference type="NCBI Taxonomy" id="589161"/>
    <lineage>
        <taxon>Bacteria</taxon>
        <taxon>Bacillati</taxon>
        <taxon>Actinomycetota</taxon>
        <taxon>Actinomycetes</taxon>
        <taxon>Mycobacteriales</taxon>
        <taxon>Gordoniaceae</taxon>
        <taxon>Gordonia</taxon>
    </lineage>
</organism>
<feature type="domain" description="NAD(P)-binding" evidence="1">
    <location>
        <begin position="17"/>
        <end position="203"/>
    </location>
</feature>
<comment type="caution">
    <text evidence="2">The sequence shown here is derived from an EMBL/GenBank/DDBJ whole genome shotgun (WGS) entry which is preliminary data.</text>
</comment>
<proteinExistence type="predicted"/>
<dbReference type="SUPFAM" id="SSF51735">
    <property type="entry name" value="NAD(P)-binding Rossmann-fold domains"/>
    <property type="match status" value="1"/>
</dbReference>
<gene>
    <name evidence="2" type="ORF">nbrc107696_05430</name>
</gene>
<dbReference type="PANTHER" id="PTHR15020">
    <property type="entry name" value="FLAVIN REDUCTASE-RELATED"/>
    <property type="match status" value="1"/>
</dbReference>